<organism evidence="1 3">
    <name type="scientific">Collinsella aerofaciens</name>
    <dbReference type="NCBI Taxonomy" id="74426"/>
    <lineage>
        <taxon>Bacteria</taxon>
        <taxon>Bacillati</taxon>
        <taxon>Actinomycetota</taxon>
        <taxon>Coriobacteriia</taxon>
        <taxon>Coriobacteriales</taxon>
        <taxon>Coriobacteriaceae</taxon>
        <taxon>Collinsella</taxon>
    </lineage>
</organism>
<proteinExistence type="predicted"/>
<dbReference type="EMBL" id="CABWIF010000024">
    <property type="protein sequence ID" value="VWL99114.1"/>
    <property type="molecule type" value="Genomic_DNA"/>
</dbReference>
<dbReference type="RefSeq" id="WP_099431746.1">
    <property type="nucleotide sequence ID" value="NZ_CABWIF010000024.1"/>
</dbReference>
<gene>
    <name evidence="2" type="ORF">CKJAJONC_01913</name>
    <name evidence="1" type="ORF">CSV91_02940</name>
</gene>
<evidence type="ECO:0000313" key="4">
    <source>
        <dbReference type="Proteomes" id="UP000368032"/>
    </source>
</evidence>
<dbReference type="Proteomes" id="UP000368032">
    <property type="component" value="Unassembled WGS sequence"/>
</dbReference>
<name>A0A2D1TWA3_9ACTN</name>
<reference evidence="1 3" key="1">
    <citation type="submission" date="2017-10" db="EMBL/GenBank/DDBJ databases">
        <title>Complete genome sequence of Collinsella aerofaciens isolated from the gut of a healthy adult Indian.</title>
        <authorList>
            <person name="Bag S."/>
            <person name="Ghosh T.S."/>
            <person name="Das B."/>
        </authorList>
    </citation>
    <scope>NUCLEOTIDE SEQUENCE [LARGE SCALE GENOMIC DNA]</scope>
    <source>
        <strain evidence="1">Indica</strain>
        <strain evidence="3">indica</strain>
    </source>
</reference>
<dbReference type="KEGG" id="caer:CSV91_02940"/>
<accession>A0A2D1TWA3</accession>
<dbReference type="InterPro" id="IPR025051">
    <property type="entry name" value="DUF3990"/>
</dbReference>
<dbReference type="AlphaFoldDB" id="A0A2D1TWA3"/>
<protein>
    <recommendedName>
        <fullName evidence="5">DUF3990 domain-containing protein</fullName>
    </recommendedName>
</protein>
<dbReference type="EMBL" id="CP024160">
    <property type="protein sequence ID" value="ATP53584.1"/>
    <property type="molecule type" value="Genomic_DNA"/>
</dbReference>
<dbReference type="Pfam" id="PF13151">
    <property type="entry name" value="DUF3990"/>
    <property type="match status" value="1"/>
</dbReference>
<reference evidence="2 4" key="2">
    <citation type="submission" date="2019-10" db="EMBL/GenBank/DDBJ databases">
        <authorList>
            <person name="Wolf R A."/>
        </authorList>
    </citation>
    <scope>NUCLEOTIDE SEQUENCE [LARGE SCALE GENOMIC DNA]</scope>
    <source>
        <strain evidence="2">Collinsella_aerofaciens_DSM_13712</strain>
    </source>
</reference>
<evidence type="ECO:0000313" key="3">
    <source>
        <dbReference type="Proteomes" id="UP000225608"/>
    </source>
</evidence>
<evidence type="ECO:0000313" key="1">
    <source>
        <dbReference type="EMBL" id="ATP53584.1"/>
    </source>
</evidence>
<evidence type="ECO:0008006" key="5">
    <source>
        <dbReference type="Google" id="ProtNLM"/>
    </source>
</evidence>
<sequence length="222" mass="25336">MELWHGSQKIIETPQLGLGKIHNDYGQGFYCTESLDLAREWACSRDADGFANRYELDIADLKVLDLLSPQYCVLHWIALLVEHRSFRKDTAIAAGACEYLHDHFLPQTSTCDVIRGWRADDSYFSYARAFVNNTITVDQLGRSMRLGNLGEQIVLKSERAFKSIRFAGFERAQQALYGPLAKERDEAARAQYRELLAENPFEGIRIVDIIREGMTGDDPRLQ</sequence>
<dbReference type="Proteomes" id="UP000225608">
    <property type="component" value="Chromosome"/>
</dbReference>
<evidence type="ECO:0000313" key="2">
    <source>
        <dbReference type="EMBL" id="VWL99114.1"/>
    </source>
</evidence>